<dbReference type="KEGG" id="muc:MuYL_2533"/>
<dbReference type="AlphaFoldDB" id="A0A223NXA5"/>
<dbReference type="Proteomes" id="UP000215002">
    <property type="component" value="Chromosome"/>
</dbReference>
<reference evidence="1 2" key="1">
    <citation type="submission" date="2017-08" db="EMBL/GenBank/DDBJ databases">
        <title>Complete genome sequence of Mucilaginibacter sp. strain BJC16-A31.</title>
        <authorList>
            <consortium name="Henan University of Science and Technology"/>
            <person name="You X."/>
        </authorList>
    </citation>
    <scope>NUCLEOTIDE SEQUENCE [LARGE SCALE GENOMIC DNA]</scope>
    <source>
        <strain evidence="1 2">BJC16-A31</strain>
    </source>
</reference>
<sequence length="39" mass="4650">MGNPDKDTPRDIWPLNMDREDEKQMISTLKMALELLKEF</sequence>
<dbReference type="EMBL" id="CP022743">
    <property type="protein sequence ID" value="ASU34420.1"/>
    <property type="molecule type" value="Genomic_DNA"/>
</dbReference>
<gene>
    <name evidence="1" type="ORF">MuYL_2533</name>
</gene>
<name>A0A223NXA5_9SPHI</name>
<organism evidence="1 2">
    <name type="scientific">Mucilaginibacter xinganensis</name>
    <dbReference type="NCBI Taxonomy" id="1234841"/>
    <lineage>
        <taxon>Bacteria</taxon>
        <taxon>Pseudomonadati</taxon>
        <taxon>Bacteroidota</taxon>
        <taxon>Sphingobacteriia</taxon>
        <taxon>Sphingobacteriales</taxon>
        <taxon>Sphingobacteriaceae</taxon>
        <taxon>Mucilaginibacter</taxon>
    </lineage>
</organism>
<evidence type="ECO:0000313" key="1">
    <source>
        <dbReference type="EMBL" id="ASU34420.1"/>
    </source>
</evidence>
<keyword evidence="2" id="KW-1185">Reference proteome</keyword>
<proteinExistence type="predicted"/>
<protein>
    <submittedName>
        <fullName evidence="1">Uncharacterized protein</fullName>
    </submittedName>
</protein>
<evidence type="ECO:0000313" key="2">
    <source>
        <dbReference type="Proteomes" id="UP000215002"/>
    </source>
</evidence>
<accession>A0A223NXA5</accession>